<keyword evidence="1" id="KW-0560">Oxidoreductase</keyword>
<evidence type="ECO:0000313" key="3">
    <source>
        <dbReference type="EMBL" id="OCL09234.1"/>
    </source>
</evidence>
<dbReference type="AlphaFoldDB" id="A0A8E2F2H1"/>
<dbReference type="InterPro" id="IPR023210">
    <property type="entry name" value="NADP_OxRdtase_dom"/>
</dbReference>
<dbReference type="CDD" id="cd19075">
    <property type="entry name" value="AKR_AKR7A1-5"/>
    <property type="match status" value="1"/>
</dbReference>
<gene>
    <name evidence="3" type="ORF">AOQ84DRAFT_339236</name>
</gene>
<dbReference type="Proteomes" id="UP000250140">
    <property type="component" value="Unassembled WGS sequence"/>
</dbReference>
<accession>A0A8E2F2H1</accession>
<dbReference type="PANTHER" id="PTHR43364:SF4">
    <property type="entry name" value="NAD(P)-LINKED OXIDOREDUCTASE SUPERFAMILY PROTEIN"/>
    <property type="match status" value="1"/>
</dbReference>
<evidence type="ECO:0000313" key="4">
    <source>
        <dbReference type="Proteomes" id="UP000250140"/>
    </source>
</evidence>
<dbReference type="GO" id="GO:0016491">
    <property type="term" value="F:oxidoreductase activity"/>
    <property type="evidence" value="ECO:0007669"/>
    <property type="project" value="UniProtKB-KW"/>
</dbReference>
<reference evidence="3 4" key="1">
    <citation type="journal article" date="2016" name="Nat. Commun.">
        <title>Ectomycorrhizal ecology is imprinted in the genome of the dominant symbiotic fungus Cenococcum geophilum.</title>
        <authorList>
            <consortium name="DOE Joint Genome Institute"/>
            <person name="Peter M."/>
            <person name="Kohler A."/>
            <person name="Ohm R.A."/>
            <person name="Kuo A."/>
            <person name="Krutzmann J."/>
            <person name="Morin E."/>
            <person name="Arend M."/>
            <person name="Barry K.W."/>
            <person name="Binder M."/>
            <person name="Choi C."/>
            <person name="Clum A."/>
            <person name="Copeland A."/>
            <person name="Grisel N."/>
            <person name="Haridas S."/>
            <person name="Kipfer T."/>
            <person name="LaButti K."/>
            <person name="Lindquist E."/>
            <person name="Lipzen A."/>
            <person name="Maire R."/>
            <person name="Meier B."/>
            <person name="Mihaltcheva S."/>
            <person name="Molinier V."/>
            <person name="Murat C."/>
            <person name="Poggeler S."/>
            <person name="Quandt C.A."/>
            <person name="Sperisen C."/>
            <person name="Tritt A."/>
            <person name="Tisserant E."/>
            <person name="Crous P.W."/>
            <person name="Henrissat B."/>
            <person name="Nehls U."/>
            <person name="Egli S."/>
            <person name="Spatafora J.W."/>
            <person name="Grigoriev I.V."/>
            <person name="Martin F.M."/>
        </authorList>
    </citation>
    <scope>NUCLEOTIDE SEQUENCE [LARGE SCALE GENOMIC DNA]</scope>
    <source>
        <strain evidence="3 4">CBS 207.34</strain>
    </source>
</reference>
<sequence>MSYVVQNPKQRIILGLMTFGPDESNGARVTDLDEFKKCLDHFQAHGYNEIDTARIYVGGQQEAFTKAAGWKERGLKIATKWYPREPGDHKAVTVKENFNKSLVELGTNCVDIFYLHAADRAVPFTETLEAVNELYKEGKFEQLGLSNFSAYEVAEVVITCKERGWVRPTIYQAIYNAITRSIEMELIPACRRYGLDLVIYNPVAGGLFTGKIKSKEVPTSGRYSDKDSRMGGMYRFRYFKDATFDALALIEPVVEKYGLSMLEVAFRWLVHHSALKMQEKGGNDGIIMGVSRFEQLEMNLEFCERGPLPQDVVDVLEQAWLLTKATAPNYWHLDLSYSYDTKKELFGTN</sequence>
<feature type="domain" description="NADP-dependent oxidoreductase" evidence="2">
    <location>
        <begin position="11"/>
        <end position="319"/>
    </location>
</feature>
<dbReference type="PANTHER" id="PTHR43364">
    <property type="entry name" value="NADH-SPECIFIC METHYLGLYOXAL REDUCTASE-RELATED"/>
    <property type="match status" value="1"/>
</dbReference>
<dbReference type="InterPro" id="IPR018170">
    <property type="entry name" value="Aldo/ket_reductase_CS"/>
</dbReference>
<evidence type="ECO:0000259" key="2">
    <source>
        <dbReference type="Pfam" id="PF00248"/>
    </source>
</evidence>
<dbReference type="EMBL" id="KV749478">
    <property type="protein sequence ID" value="OCL09234.1"/>
    <property type="molecule type" value="Genomic_DNA"/>
</dbReference>
<name>A0A8E2F2H1_9PEZI</name>
<evidence type="ECO:0000256" key="1">
    <source>
        <dbReference type="ARBA" id="ARBA00023002"/>
    </source>
</evidence>
<dbReference type="Gene3D" id="3.20.20.100">
    <property type="entry name" value="NADP-dependent oxidoreductase domain"/>
    <property type="match status" value="1"/>
</dbReference>
<dbReference type="SUPFAM" id="SSF51430">
    <property type="entry name" value="NAD(P)-linked oxidoreductase"/>
    <property type="match status" value="1"/>
</dbReference>
<dbReference type="InterPro" id="IPR050523">
    <property type="entry name" value="AKR_Detox_Biosynth"/>
</dbReference>
<dbReference type="InterPro" id="IPR036812">
    <property type="entry name" value="NAD(P)_OxRdtase_dom_sf"/>
</dbReference>
<keyword evidence="4" id="KW-1185">Reference proteome</keyword>
<dbReference type="Pfam" id="PF00248">
    <property type="entry name" value="Aldo_ket_red"/>
    <property type="match status" value="1"/>
</dbReference>
<organism evidence="3 4">
    <name type="scientific">Glonium stellatum</name>
    <dbReference type="NCBI Taxonomy" id="574774"/>
    <lineage>
        <taxon>Eukaryota</taxon>
        <taxon>Fungi</taxon>
        <taxon>Dikarya</taxon>
        <taxon>Ascomycota</taxon>
        <taxon>Pezizomycotina</taxon>
        <taxon>Dothideomycetes</taxon>
        <taxon>Pleosporomycetidae</taxon>
        <taxon>Gloniales</taxon>
        <taxon>Gloniaceae</taxon>
        <taxon>Glonium</taxon>
    </lineage>
</organism>
<dbReference type="OrthoDB" id="2310150at2759"/>
<dbReference type="PROSITE" id="PS00062">
    <property type="entry name" value="ALDOKETO_REDUCTASE_2"/>
    <property type="match status" value="1"/>
</dbReference>
<proteinExistence type="predicted"/>
<protein>
    <submittedName>
        <fullName evidence="3">Aldo/keto reductase</fullName>
    </submittedName>
</protein>